<dbReference type="Gene3D" id="1.10.10.60">
    <property type="entry name" value="Homeodomain-like"/>
    <property type="match status" value="1"/>
</dbReference>
<organism evidence="5 6">
    <name type="scientific">Pseudonocardia humida</name>
    <dbReference type="NCBI Taxonomy" id="2800819"/>
    <lineage>
        <taxon>Bacteria</taxon>
        <taxon>Bacillati</taxon>
        <taxon>Actinomycetota</taxon>
        <taxon>Actinomycetes</taxon>
        <taxon>Pseudonocardiales</taxon>
        <taxon>Pseudonocardiaceae</taxon>
        <taxon>Pseudonocardia</taxon>
    </lineage>
</organism>
<evidence type="ECO:0000259" key="4">
    <source>
        <dbReference type="PROSITE" id="PS01124"/>
    </source>
</evidence>
<sequence>MDALTALLSEVRAEGALFGRSYLTPPWSVRFTEGPGLTMVVMLRRSGWVVPDDGPPVAVGEGEVAVVTGSAPFTVTDDPGARTPPTYLAHGDGRCTTGDGRDIGDDLRLGARTCGPDLDAPAAVLTGGFQVRGRVSARLLHALPRVLVVPHEGELCAVLDLTTAEIERTEPGQQAVLDRLLDLLLLTTLRTWFAQPGADPPAWYRAFGDPVVGPVLRALHAAPARPWTVAALATEAGVSRATLARRFTELVGEPPMAYLTGWRLSLAADLLARTDATVDAVAHQVGYGSAFGLSVAFQRVHGTRPSRLRVAAELAPADR</sequence>
<dbReference type="EMBL" id="JAGSOV010000069">
    <property type="protein sequence ID" value="MCO1659648.1"/>
    <property type="molecule type" value="Genomic_DNA"/>
</dbReference>
<dbReference type="PROSITE" id="PS01124">
    <property type="entry name" value="HTH_ARAC_FAMILY_2"/>
    <property type="match status" value="1"/>
</dbReference>
<dbReference type="InterPro" id="IPR050204">
    <property type="entry name" value="AraC_XylS_family_regulators"/>
</dbReference>
<feature type="domain" description="HTH araC/xylS-type" evidence="4">
    <location>
        <begin position="213"/>
        <end position="311"/>
    </location>
</feature>
<dbReference type="Pfam" id="PF12833">
    <property type="entry name" value="HTH_18"/>
    <property type="match status" value="1"/>
</dbReference>
<dbReference type="RefSeq" id="WP_252444521.1">
    <property type="nucleotide sequence ID" value="NZ_JAGSOV010000069.1"/>
</dbReference>
<keyword evidence="1" id="KW-0805">Transcription regulation</keyword>
<dbReference type="InterPro" id="IPR009057">
    <property type="entry name" value="Homeodomain-like_sf"/>
</dbReference>
<dbReference type="Pfam" id="PF12852">
    <property type="entry name" value="Cupin_6"/>
    <property type="match status" value="1"/>
</dbReference>
<dbReference type="Proteomes" id="UP001165283">
    <property type="component" value="Unassembled WGS sequence"/>
</dbReference>
<evidence type="ECO:0000313" key="5">
    <source>
        <dbReference type="EMBL" id="MCO1659648.1"/>
    </source>
</evidence>
<dbReference type="InterPro" id="IPR018060">
    <property type="entry name" value="HTH_AraC"/>
</dbReference>
<reference evidence="5" key="1">
    <citation type="submission" date="2021-04" db="EMBL/GenBank/DDBJ databases">
        <title>Pseudonocardia sp. nov., isolated from sandy soil of mangrove forest.</title>
        <authorList>
            <person name="Zan Z."/>
            <person name="Huang R."/>
            <person name="Liu W."/>
        </authorList>
    </citation>
    <scope>NUCLEOTIDE SEQUENCE</scope>
    <source>
        <strain evidence="5">S2-4</strain>
    </source>
</reference>
<dbReference type="SMART" id="SM00342">
    <property type="entry name" value="HTH_ARAC"/>
    <property type="match status" value="1"/>
</dbReference>
<evidence type="ECO:0000256" key="1">
    <source>
        <dbReference type="ARBA" id="ARBA00023015"/>
    </source>
</evidence>
<evidence type="ECO:0000256" key="3">
    <source>
        <dbReference type="ARBA" id="ARBA00023163"/>
    </source>
</evidence>
<dbReference type="PANTHER" id="PTHR46796:SF13">
    <property type="entry name" value="HTH-TYPE TRANSCRIPTIONAL ACTIVATOR RHAS"/>
    <property type="match status" value="1"/>
</dbReference>
<name>A0ABT1A9G9_9PSEU</name>
<protein>
    <submittedName>
        <fullName evidence="5">AraC family transcriptional regulator</fullName>
    </submittedName>
</protein>
<dbReference type="PANTHER" id="PTHR46796">
    <property type="entry name" value="HTH-TYPE TRANSCRIPTIONAL ACTIVATOR RHAS-RELATED"/>
    <property type="match status" value="1"/>
</dbReference>
<dbReference type="InterPro" id="IPR032783">
    <property type="entry name" value="AraC_lig"/>
</dbReference>
<comment type="caution">
    <text evidence="5">The sequence shown here is derived from an EMBL/GenBank/DDBJ whole genome shotgun (WGS) entry which is preliminary data.</text>
</comment>
<accession>A0ABT1A9G9</accession>
<proteinExistence type="predicted"/>
<evidence type="ECO:0000256" key="2">
    <source>
        <dbReference type="ARBA" id="ARBA00023125"/>
    </source>
</evidence>
<keyword evidence="2" id="KW-0238">DNA-binding</keyword>
<keyword evidence="6" id="KW-1185">Reference proteome</keyword>
<keyword evidence="3" id="KW-0804">Transcription</keyword>
<gene>
    <name evidence="5" type="ORF">KDL28_31715</name>
</gene>
<evidence type="ECO:0000313" key="6">
    <source>
        <dbReference type="Proteomes" id="UP001165283"/>
    </source>
</evidence>
<dbReference type="SUPFAM" id="SSF46689">
    <property type="entry name" value="Homeodomain-like"/>
    <property type="match status" value="2"/>
</dbReference>